<evidence type="ECO:0000259" key="9">
    <source>
        <dbReference type="SMART" id="SM01222"/>
    </source>
</evidence>
<protein>
    <recommendedName>
        <fullName evidence="3">glutamate formimidoyltransferase</fullName>
        <ecNumber evidence="3">2.1.2.5</ecNumber>
    </recommendedName>
</protein>
<evidence type="ECO:0000256" key="1">
    <source>
        <dbReference type="ARBA" id="ARBA00004496"/>
    </source>
</evidence>
<comment type="subcellular location">
    <subcellularLocation>
        <location evidence="1">Cytoplasm</location>
    </subcellularLocation>
</comment>
<dbReference type="GO" id="GO:0019557">
    <property type="term" value="P:L-histidine catabolic process to glutamate and formate"/>
    <property type="evidence" value="ECO:0007669"/>
    <property type="project" value="UniProtKB-UniPathway"/>
</dbReference>
<dbReference type="InterPro" id="IPR037064">
    <property type="entry name" value="Formiminotransferase_N_sf"/>
</dbReference>
<reference evidence="12 13" key="1">
    <citation type="submission" date="2018-01" db="EMBL/GenBank/DDBJ databases">
        <title>Metagenomic assembled genomes from two thermal pools in the Uzon Caldera, Kamchatka, Russia.</title>
        <authorList>
            <person name="Wilkins L."/>
            <person name="Ettinger C."/>
        </authorList>
    </citation>
    <scope>NUCLEOTIDE SEQUENCE [LARGE SCALE GENOMIC DNA]</scope>
    <source>
        <strain evidence="11">ARK-10</strain>
        <strain evidence="10">ZAV-07</strain>
    </source>
</reference>
<accession>A0A2J6WFN4</accession>
<dbReference type="AlphaFoldDB" id="A0A2J6WFN4"/>
<gene>
    <name evidence="10" type="primary">ftcD</name>
    <name evidence="11" type="ORF">C0175_04750</name>
    <name evidence="10" type="ORF">C0189_00910</name>
</gene>
<dbReference type="Gene3D" id="3.30.70.670">
    <property type="entry name" value="Formiminotransferase, C-terminal subdomain"/>
    <property type="match status" value="1"/>
</dbReference>
<dbReference type="InterPro" id="IPR004227">
    <property type="entry name" value="Formiminotransferase_cat"/>
</dbReference>
<dbReference type="GO" id="GO:0019556">
    <property type="term" value="P:L-histidine catabolic process to glutamate and formamide"/>
    <property type="evidence" value="ECO:0007669"/>
    <property type="project" value="UniProtKB-UniPathway"/>
</dbReference>
<evidence type="ECO:0000256" key="3">
    <source>
        <dbReference type="ARBA" id="ARBA00012252"/>
    </source>
</evidence>
<dbReference type="Pfam" id="PF02971">
    <property type="entry name" value="FTCD"/>
    <property type="match status" value="1"/>
</dbReference>
<dbReference type="InterPro" id="IPR013802">
    <property type="entry name" value="Formiminotransferase_C"/>
</dbReference>
<dbReference type="PANTHER" id="PTHR12234">
    <property type="entry name" value="FORMIMINOTRANSFERASE-CYCLODEAMINASE"/>
    <property type="match status" value="1"/>
</dbReference>
<keyword evidence="7" id="KW-0290">Folate-binding</keyword>
<dbReference type="GO" id="GO:0030409">
    <property type="term" value="F:glutamate formimidoyltransferase activity"/>
    <property type="evidence" value="ECO:0007669"/>
    <property type="project" value="UniProtKB-EC"/>
</dbReference>
<dbReference type="SMART" id="SM01221">
    <property type="entry name" value="FTCD"/>
    <property type="match status" value="1"/>
</dbReference>
<dbReference type="InterPro" id="IPR051623">
    <property type="entry name" value="FTCD"/>
</dbReference>
<dbReference type="NCBIfam" id="TIGR02024">
    <property type="entry name" value="FtcD"/>
    <property type="match status" value="1"/>
</dbReference>
<name>A0A2J6WFN4_9BACT</name>
<evidence type="ECO:0000313" key="13">
    <source>
        <dbReference type="Proteomes" id="UP000237040"/>
    </source>
</evidence>
<comment type="caution">
    <text evidence="10">The sequence shown here is derived from an EMBL/GenBank/DDBJ whole genome shotgun (WGS) entry which is preliminary data.</text>
</comment>
<dbReference type="Proteomes" id="UP000237040">
    <property type="component" value="Unassembled WGS sequence"/>
</dbReference>
<dbReference type="GO" id="GO:0005737">
    <property type="term" value="C:cytoplasm"/>
    <property type="evidence" value="ECO:0007669"/>
    <property type="project" value="UniProtKB-SubCell"/>
</dbReference>
<evidence type="ECO:0000256" key="4">
    <source>
        <dbReference type="ARBA" id="ARBA00022490"/>
    </source>
</evidence>
<dbReference type="SMART" id="SM01222">
    <property type="entry name" value="FTCD_N"/>
    <property type="match status" value="1"/>
</dbReference>
<dbReference type="InterPro" id="IPR012886">
    <property type="entry name" value="Formiminotransferase_N"/>
</dbReference>
<dbReference type="EMBL" id="PNIX01000280">
    <property type="protein sequence ID" value="PMP81809.1"/>
    <property type="molecule type" value="Genomic_DNA"/>
</dbReference>
<dbReference type="GO" id="GO:0005542">
    <property type="term" value="F:folic acid binding"/>
    <property type="evidence" value="ECO:0007669"/>
    <property type="project" value="UniProtKB-KW"/>
</dbReference>
<feature type="domain" description="Formiminotransferase C-terminal subdomain" evidence="8">
    <location>
        <begin position="180"/>
        <end position="294"/>
    </location>
</feature>
<dbReference type="Pfam" id="PF07837">
    <property type="entry name" value="FTCD_N"/>
    <property type="match status" value="1"/>
</dbReference>
<dbReference type="UniPathway" id="UPA00379">
    <property type="reaction ID" value="UER00555"/>
</dbReference>
<organism evidence="10 13">
    <name type="scientific">Caldisericum exile</name>
    <dbReference type="NCBI Taxonomy" id="693075"/>
    <lineage>
        <taxon>Bacteria</taxon>
        <taxon>Pseudomonadati</taxon>
        <taxon>Caldisericota/Cryosericota group</taxon>
        <taxon>Caldisericota</taxon>
        <taxon>Caldisericia</taxon>
        <taxon>Caldisericales</taxon>
        <taxon>Caldisericaceae</taxon>
        <taxon>Caldisericum</taxon>
    </lineage>
</organism>
<feature type="domain" description="Formiminotransferase N-terminal subdomain" evidence="9">
    <location>
        <begin position="3"/>
        <end position="179"/>
    </location>
</feature>
<dbReference type="SUPFAM" id="SSF55116">
    <property type="entry name" value="Formiminotransferase domain of formiminotransferase-cyclodeaminase"/>
    <property type="match status" value="2"/>
</dbReference>
<evidence type="ECO:0000256" key="7">
    <source>
        <dbReference type="ARBA" id="ARBA00022954"/>
    </source>
</evidence>
<evidence type="ECO:0000313" key="10">
    <source>
        <dbReference type="EMBL" id="PMP68577.1"/>
    </source>
</evidence>
<dbReference type="InterPro" id="IPR037070">
    <property type="entry name" value="Formiminotransferase_C_sf"/>
</dbReference>
<dbReference type="InterPro" id="IPR022384">
    <property type="entry name" value="FormiminoTrfase_cat_dom_sf"/>
</dbReference>
<sequence length="297" mass="33295">MNEIIECIPNVSEGRNQDVINQIIENLKKTGVKVLDVSSDSDHNRTVITFVGDRSNVLEGAFSVAKSAVELIDLRHHKGTHPRMGAVDVIPFVPIKGITMEETVELSKTLAKRIGEELKVPVYLYAESATKEERKTLPNIRQGEFEGFFEKIKDPNWAPDFGPNEVHPTAGVVAVGAREFLIAYNIYLNTKDVNIAEKIAKSIRESSGGLRFIQAKGMYIEEKGMAQVSMNVLNYKKAPLYRVFEIVKMEAERYGVNVVESELVGLMPLKAALDSLAFYLRFPKLTSESIIEMKIYE</sequence>
<dbReference type="EC" id="2.1.2.5" evidence="3"/>
<dbReference type="EMBL" id="PNIL01000014">
    <property type="protein sequence ID" value="PMP68577.1"/>
    <property type="molecule type" value="Genomic_DNA"/>
</dbReference>
<keyword evidence="4" id="KW-0963">Cytoplasm</keyword>
<evidence type="ECO:0000313" key="11">
    <source>
        <dbReference type="EMBL" id="PMP81809.1"/>
    </source>
</evidence>
<keyword evidence="5 10" id="KW-0808">Transferase</keyword>
<proteinExistence type="predicted"/>
<dbReference type="Gene3D" id="3.30.990.10">
    <property type="entry name" value="Formiminotransferase, N-terminal subdomain"/>
    <property type="match status" value="1"/>
</dbReference>
<evidence type="ECO:0000259" key="8">
    <source>
        <dbReference type="SMART" id="SM01221"/>
    </source>
</evidence>
<evidence type="ECO:0000256" key="5">
    <source>
        <dbReference type="ARBA" id="ARBA00022679"/>
    </source>
</evidence>
<evidence type="ECO:0000313" key="12">
    <source>
        <dbReference type="Proteomes" id="UP000236910"/>
    </source>
</evidence>
<comment type="pathway">
    <text evidence="2">Amino-acid degradation; L-histidine degradation into L-glutamate; L-glutamate from N-formimidoyl-L-glutamate (transferase route): step 1/1.</text>
</comment>
<dbReference type="Proteomes" id="UP000236910">
    <property type="component" value="Unassembled WGS sequence"/>
</dbReference>
<dbReference type="RefSeq" id="WP_416084950.1">
    <property type="nucleotide sequence ID" value="NZ_JBNARP010000034.1"/>
</dbReference>
<dbReference type="PANTHER" id="PTHR12234:SF8">
    <property type="entry name" value="FORMIMINOTRANSFERASE-CYCLODEAMINASE"/>
    <property type="match status" value="1"/>
</dbReference>
<evidence type="ECO:0000256" key="6">
    <source>
        <dbReference type="ARBA" id="ARBA00022808"/>
    </source>
</evidence>
<evidence type="ECO:0000256" key="2">
    <source>
        <dbReference type="ARBA" id="ARBA00005082"/>
    </source>
</evidence>
<keyword evidence="6" id="KW-0369">Histidine metabolism</keyword>